<sequence length="246" mass="26112">MHQNEPPSAGALEPDRPAPPGRHDRGAFVVLAVAAVLVLACVAAIVVVALRQVDGLSLDAGSTEGTAVAAAAETEDDPDDVSALRDVPPVSVVGPTWDDWDDTYTMDFDGWPFAFRVGGTWGCLGGTVSMFPDDPARGCVDERGGAGQRVNLVLQECPDGCTAELRAGRDAEWFDDPGRVVVVDEYTSYLETPVNEDGKYTVELSRYFGDGAGGSPTWRVLVYVESPPDTRAVVQAALNDVVTQTQ</sequence>
<proteinExistence type="predicted"/>
<dbReference type="Proteomes" id="UP000183263">
    <property type="component" value="Unassembled WGS sequence"/>
</dbReference>
<evidence type="ECO:0000313" key="2">
    <source>
        <dbReference type="Proteomes" id="UP000183263"/>
    </source>
</evidence>
<reference evidence="1 2" key="1">
    <citation type="submission" date="2016-10" db="EMBL/GenBank/DDBJ databases">
        <authorList>
            <person name="de Groot N.N."/>
        </authorList>
    </citation>
    <scope>NUCLEOTIDE SEQUENCE [LARGE SCALE GENOMIC DNA]</scope>
    <source>
        <strain evidence="1 2">DSM 44892</strain>
    </source>
</reference>
<dbReference type="RefSeq" id="WP_139183181.1">
    <property type="nucleotide sequence ID" value="NZ_CP048813.1"/>
</dbReference>
<gene>
    <name evidence="1" type="ORF">SAMN05444695_103145</name>
</gene>
<keyword evidence="2" id="KW-1185">Reference proteome</keyword>
<evidence type="ECO:0000313" key="1">
    <source>
        <dbReference type="EMBL" id="SDH76185.1"/>
    </source>
</evidence>
<name>A0A1G8F217_9NOCA</name>
<dbReference type="EMBL" id="FNDN01000003">
    <property type="protein sequence ID" value="SDH76185.1"/>
    <property type="molecule type" value="Genomic_DNA"/>
</dbReference>
<protein>
    <submittedName>
        <fullName evidence="1">Uncharacterized protein</fullName>
    </submittedName>
</protein>
<accession>A0A1G8F217</accession>
<dbReference type="OrthoDB" id="4375433at2"/>
<organism evidence="1 2">
    <name type="scientific">Rhodococcus triatomae</name>
    <dbReference type="NCBI Taxonomy" id="300028"/>
    <lineage>
        <taxon>Bacteria</taxon>
        <taxon>Bacillati</taxon>
        <taxon>Actinomycetota</taxon>
        <taxon>Actinomycetes</taxon>
        <taxon>Mycobacteriales</taxon>
        <taxon>Nocardiaceae</taxon>
        <taxon>Rhodococcus</taxon>
    </lineage>
</organism>
<dbReference type="AlphaFoldDB" id="A0A1G8F217"/>